<protein>
    <submittedName>
        <fullName evidence="10">WGS project CABT00000000 data, contig 2.127</fullName>
    </submittedName>
</protein>
<dbReference type="OrthoDB" id="5152741at2759"/>
<evidence type="ECO:0000256" key="2">
    <source>
        <dbReference type="ARBA" id="ARBA00022679"/>
    </source>
</evidence>
<keyword evidence="3" id="KW-0548">Nucleotidyltransferase</keyword>
<evidence type="ECO:0000256" key="6">
    <source>
        <dbReference type="ARBA" id="ARBA00022801"/>
    </source>
</evidence>
<accession>F7WCF5</accession>
<gene>
    <name evidence="10" type="ORF">SMAC_09614</name>
</gene>
<dbReference type="eggNOG" id="KOG0017">
    <property type="taxonomic scope" value="Eukaryota"/>
</dbReference>
<name>F7WCF5_SORMK</name>
<dbReference type="Gene3D" id="3.30.70.270">
    <property type="match status" value="2"/>
</dbReference>
<dbReference type="Pfam" id="PF00078">
    <property type="entry name" value="RVT_1"/>
    <property type="match status" value="1"/>
</dbReference>
<dbReference type="InterPro" id="IPR050951">
    <property type="entry name" value="Retrovirus_Pol_polyprotein"/>
</dbReference>
<dbReference type="InParanoid" id="F7WCF5"/>
<dbReference type="InterPro" id="IPR000477">
    <property type="entry name" value="RT_dom"/>
</dbReference>
<dbReference type="GO" id="GO:0005739">
    <property type="term" value="C:mitochondrion"/>
    <property type="evidence" value="ECO:0007669"/>
    <property type="project" value="UniProtKB-SubCell"/>
</dbReference>
<dbReference type="KEGG" id="smp:10800091"/>
<keyword evidence="2" id="KW-0808">Transferase</keyword>
<dbReference type="GO" id="GO:0016787">
    <property type="term" value="F:hydrolase activity"/>
    <property type="evidence" value="ECO:0007669"/>
    <property type="project" value="UniProtKB-KW"/>
</dbReference>
<dbReference type="PANTHER" id="PTHR37984:SF5">
    <property type="entry name" value="PROTEIN NYNRIN-LIKE"/>
    <property type="match status" value="1"/>
</dbReference>
<dbReference type="FunFam" id="3.30.70.270:FF:000020">
    <property type="entry name" value="Transposon Tf2-6 polyprotein-like Protein"/>
    <property type="match status" value="1"/>
</dbReference>
<dbReference type="FunFam" id="3.30.70.270:FF:000003">
    <property type="entry name" value="Transposon Ty3-G Gag-Pol polyprotein"/>
    <property type="match status" value="1"/>
</dbReference>
<dbReference type="VEuPathDB" id="FungiDB:SMAC_09614"/>
<comment type="subcellular location">
    <subcellularLocation>
        <location evidence="1">Mitochondrion</location>
    </subcellularLocation>
</comment>
<evidence type="ECO:0000256" key="3">
    <source>
        <dbReference type="ARBA" id="ARBA00022695"/>
    </source>
</evidence>
<sequence length="434" mass="49698">MHPDDEELTTFRTRYGAYKYKVLPFGLTNGPSTFQRYINDALMGYLDDFCSAYIDDILIYSNTLGEHKSHVLKVLQRLKAAGLQADLDKCEFHVQETKFLGFIIGVNGVSVDPVKVAVVKDWKEPTTVKGVQSFLGFCNFYRKFVRKYDRVARPLTRPTKKGEAFEWSKDCRIVFDELKRRLLEAPVLAHFEYGHATRMETDASDGVLAGVLSQEHEDGWHPVAFYSETMQKAEHNYPIHNKEMLAVMRAPLCWRAELIGLQQWPFTIFTDHGALKYFSTKRLLSSRQAAWAGILSQYNFHITHRPEKENAAADALSRKAVDLKTQKDKDAQRLQPHEVMFKFPMSAFAEWKTFTPLEDLPTAERLSRQEARDAALKIQGHVEQARATIIQAQRVNSALGCRLPDPKRLGRILIAISSSILNDIDNHIDYLLFN</sequence>
<evidence type="ECO:0000313" key="10">
    <source>
        <dbReference type="EMBL" id="CCC05610.1"/>
    </source>
</evidence>
<dbReference type="Proteomes" id="UP000001881">
    <property type="component" value="Unassembled WGS sequence"/>
</dbReference>
<dbReference type="PROSITE" id="PS50878">
    <property type="entry name" value="RT_POL"/>
    <property type="match status" value="1"/>
</dbReference>
<evidence type="ECO:0000256" key="5">
    <source>
        <dbReference type="ARBA" id="ARBA00022759"/>
    </source>
</evidence>
<dbReference type="Gene3D" id="3.10.20.370">
    <property type="match status" value="1"/>
</dbReference>
<keyword evidence="11" id="KW-1185">Reference proteome</keyword>
<dbReference type="STRING" id="771870.F7WCF5"/>
<dbReference type="CDD" id="cd09274">
    <property type="entry name" value="RNase_HI_RT_Ty3"/>
    <property type="match status" value="1"/>
</dbReference>
<keyword evidence="7" id="KW-0695">RNA-directed DNA polymerase</keyword>
<proteinExistence type="predicted"/>
<dbReference type="GO" id="GO:0004519">
    <property type="term" value="F:endonuclease activity"/>
    <property type="evidence" value="ECO:0007669"/>
    <property type="project" value="UniProtKB-KW"/>
</dbReference>
<dbReference type="InterPro" id="IPR043502">
    <property type="entry name" value="DNA/RNA_pol_sf"/>
</dbReference>
<dbReference type="InterPro" id="IPR043128">
    <property type="entry name" value="Rev_trsase/Diguanyl_cyclase"/>
</dbReference>
<reference evidence="10 11" key="1">
    <citation type="journal article" date="2010" name="PLoS Genet.">
        <title>De novo assembly of a 40 Mb eukaryotic genome from short sequence reads: Sordaria macrospora, a model organism for fungal morphogenesis.</title>
        <authorList>
            <person name="Nowrousian M."/>
            <person name="Stajich J."/>
            <person name="Chu M."/>
            <person name="Engh I."/>
            <person name="Espagne E."/>
            <person name="Halliday K."/>
            <person name="Kamerewerd J."/>
            <person name="Kempken F."/>
            <person name="Knab B."/>
            <person name="Kuo H.C."/>
            <person name="Osiewacz H.D."/>
            <person name="Poeggeler S."/>
            <person name="Read N."/>
            <person name="Seiler S."/>
            <person name="Smith K."/>
            <person name="Zickler D."/>
            <person name="Kueck U."/>
            <person name="Freitag M."/>
        </authorList>
    </citation>
    <scope>NUCLEOTIDE SEQUENCE [LARGE SCALE GENOMIC DNA]</scope>
    <source>
        <strain evidence="11">ATCC MYA-333 / DSM 997 / K(L3346) / K-hell</strain>
        <tissue evidence="10">Mycelium</tissue>
    </source>
</reference>
<evidence type="ECO:0000256" key="7">
    <source>
        <dbReference type="ARBA" id="ARBA00022918"/>
    </source>
</evidence>
<keyword evidence="8" id="KW-0496">Mitochondrion</keyword>
<dbReference type="OMA" id="FHITHRP"/>
<evidence type="ECO:0000259" key="9">
    <source>
        <dbReference type="PROSITE" id="PS50878"/>
    </source>
</evidence>
<evidence type="ECO:0000256" key="4">
    <source>
        <dbReference type="ARBA" id="ARBA00022722"/>
    </source>
</evidence>
<keyword evidence="6" id="KW-0378">Hydrolase</keyword>
<dbReference type="PANTHER" id="PTHR37984">
    <property type="entry name" value="PROTEIN CBG26694"/>
    <property type="match status" value="1"/>
</dbReference>
<dbReference type="Pfam" id="PF17917">
    <property type="entry name" value="RT_RNaseH"/>
    <property type="match status" value="1"/>
</dbReference>
<keyword evidence="5" id="KW-0255">Endonuclease</keyword>
<dbReference type="CDD" id="cd01647">
    <property type="entry name" value="RT_LTR"/>
    <property type="match status" value="1"/>
</dbReference>
<dbReference type="GO" id="GO:0003964">
    <property type="term" value="F:RNA-directed DNA polymerase activity"/>
    <property type="evidence" value="ECO:0007669"/>
    <property type="project" value="UniProtKB-KW"/>
</dbReference>
<dbReference type="InterPro" id="IPR041373">
    <property type="entry name" value="RT_RNaseH"/>
</dbReference>
<evidence type="ECO:0000256" key="8">
    <source>
        <dbReference type="ARBA" id="ARBA00023128"/>
    </source>
</evidence>
<feature type="domain" description="Reverse transcriptase" evidence="9">
    <location>
        <begin position="1"/>
        <end position="104"/>
    </location>
</feature>
<dbReference type="AlphaFoldDB" id="F7WCF5"/>
<dbReference type="GeneID" id="10800091"/>
<dbReference type="Gene3D" id="3.10.10.10">
    <property type="entry name" value="HIV Type 1 Reverse Transcriptase, subunit A, domain 1"/>
    <property type="match status" value="1"/>
</dbReference>
<comment type="caution">
    <text evidence="10">The sequence shown here is derived from an EMBL/GenBank/DDBJ whole genome shotgun (WGS) entry which is preliminary data.</text>
</comment>
<evidence type="ECO:0000313" key="11">
    <source>
        <dbReference type="Proteomes" id="UP000001881"/>
    </source>
</evidence>
<keyword evidence="4" id="KW-0540">Nuclease</keyword>
<dbReference type="HOGENOM" id="CLU_000384_33_3_1"/>
<dbReference type="SUPFAM" id="SSF56672">
    <property type="entry name" value="DNA/RNA polymerases"/>
    <property type="match status" value="1"/>
</dbReference>
<dbReference type="EMBL" id="CABT02000127">
    <property type="protein sequence ID" value="CCC05610.1"/>
    <property type="molecule type" value="Genomic_DNA"/>
</dbReference>
<organism evidence="10 11">
    <name type="scientific">Sordaria macrospora (strain ATCC MYA-333 / DSM 997 / K(L3346) / K-hell)</name>
    <dbReference type="NCBI Taxonomy" id="771870"/>
    <lineage>
        <taxon>Eukaryota</taxon>
        <taxon>Fungi</taxon>
        <taxon>Dikarya</taxon>
        <taxon>Ascomycota</taxon>
        <taxon>Pezizomycotina</taxon>
        <taxon>Sordariomycetes</taxon>
        <taxon>Sordariomycetidae</taxon>
        <taxon>Sordariales</taxon>
        <taxon>Sordariaceae</taxon>
        <taxon>Sordaria</taxon>
    </lineage>
</organism>
<evidence type="ECO:0000256" key="1">
    <source>
        <dbReference type="ARBA" id="ARBA00004173"/>
    </source>
</evidence>